<dbReference type="CDD" id="cd02440">
    <property type="entry name" value="AdoMet_MTases"/>
    <property type="match status" value="1"/>
</dbReference>
<dbReference type="RefSeq" id="WP_007622539.1">
    <property type="nucleotide sequence ID" value="NZ_BANX01000025.1"/>
</dbReference>
<accession>M0QLC9</accession>
<dbReference type="OrthoDB" id="8221452at2"/>
<protein>
    <recommendedName>
        <fullName evidence="4">Spermidine synthase</fullName>
    </recommendedName>
</protein>
<dbReference type="Gene3D" id="3.40.50.150">
    <property type="entry name" value="Vaccinia Virus protein VP39"/>
    <property type="match status" value="1"/>
</dbReference>
<comment type="caution">
    <text evidence="2">The sequence shown here is derived from an EMBL/GenBank/DDBJ whole genome shotgun (WGS) entry which is preliminary data.</text>
</comment>
<dbReference type="NCBIfam" id="NF037959">
    <property type="entry name" value="MFS_SpdSyn"/>
    <property type="match status" value="1"/>
</dbReference>
<sequence length="277" mass="30035">MPRQNAEPVAGTYEIDTGSCELHPDPVAGGWLLTINGAQSSHIDPDHPLDLEFEYMRQMAAVIADIFGEDARPLGTDPLDADLRVLHLGAAACALPRYLAHRFPSARQVAVEVDSALATLVRDWFDLPRAPRLRIRVGDAREVVESLTDSSRDVIVRDAFAGSFTPDHLTTTGFVRAVRRVLRSDGVYLANCGDTRDLRRVRAEAATIREVFGHLSLIADPSMLKGRRTGNVVLVGTDRAWEPSAALARTLLGDPLPSRVVSGRAAAEFASAAPILD</sequence>
<reference evidence="2 3" key="1">
    <citation type="submission" date="2013-01" db="EMBL/GenBank/DDBJ databases">
        <title>Whole genome shotgun sequence of Gordonia soli NBRC 108243.</title>
        <authorList>
            <person name="Isaki-Nakamura S."/>
            <person name="Hosoyama A."/>
            <person name="Tsuchikane K."/>
            <person name="Ando Y."/>
            <person name="Baba S."/>
            <person name="Ohji S."/>
            <person name="Hamada M."/>
            <person name="Tamura T."/>
            <person name="Yamazoe A."/>
            <person name="Yamazaki S."/>
            <person name="Fujita N."/>
        </authorList>
    </citation>
    <scope>NUCLEOTIDE SEQUENCE [LARGE SCALE GENOMIC DNA]</scope>
    <source>
        <strain evidence="2 3">NBRC 108243</strain>
    </source>
</reference>
<name>M0QLC9_9ACTN</name>
<organism evidence="2 3">
    <name type="scientific">Gordonia soli NBRC 108243</name>
    <dbReference type="NCBI Taxonomy" id="1223545"/>
    <lineage>
        <taxon>Bacteria</taxon>
        <taxon>Bacillati</taxon>
        <taxon>Actinomycetota</taxon>
        <taxon>Actinomycetes</taxon>
        <taxon>Mycobacteriales</taxon>
        <taxon>Gordoniaceae</taxon>
        <taxon>Gordonia</taxon>
    </lineage>
</organism>
<dbReference type="InterPro" id="IPR029063">
    <property type="entry name" value="SAM-dependent_MTases_sf"/>
</dbReference>
<dbReference type="PANTHER" id="PTHR43317:SF1">
    <property type="entry name" value="THERMOSPERMINE SYNTHASE ACAULIS5"/>
    <property type="match status" value="1"/>
</dbReference>
<dbReference type="PANTHER" id="PTHR43317">
    <property type="entry name" value="THERMOSPERMINE SYNTHASE ACAULIS5"/>
    <property type="match status" value="1"/>
</dbReference>
<dbReference type="GO" id="GO:0006596">
    <property type="term" value="P:polyamine biosynthetic process"/>
    <property type="evidence" value="ECO:0007669"/>
    <property type="project" value="UniProtKB-KW"/>
</dbReference>
<keyword evidence="1" id="KW-0620">Polyamine biosynthesis</keyword>
<dbReference type="SUPFAM" id="SSF53335">
    <property type="entry name" value="S-adenosyl-L-methionine-dependent methyltransferases"/>
    <property type="match status" value="1"/>
</dbReference>
<gene>
    <name evidence="2" type="ORF">GS4_25_00250</name>
</gene>
<dbReference type="STRING" id="1223545.GS4_25_00250"/>
<dbReference type="AlphaFoldDB" id="M0QLC9"/>
<dbReference type="EMBL" id="BANX01000025">
    <property type="protein sequence ID" value="GAC69455.1"/>
    <property type="molecule type" value="Genomic_DNA"/>
</dbReference>
<evidence type="ECO:0000256" key="1">
    <source>
        <dbReference type="ARBA" id="ARBA00023115"/>
    </source>
</evidence>
<dbReference type="Proteomes" id="UP000011666">
    <property type="component" value="Unassembled WGS sequence"/>
</dbReference>
<evidence type="ECO:0008006" key="4">
    <source>
        <dbReference type="Google" id="ProtNLM"/>
    </source>
</evidence>
<evidence type="ECO:0000313" key="2">
    <source>
        <dbReference type="EMBL" id="GAC69455.1"/>
    </source>
</evidence>
<evidence type="ECO:0000313" key="3">
    <source>
        <dbReference type="Proteomes" id="UP000011666"/>
    </source>
</evidence>
<proteinExistence type="predicted"/>
<keyword evidence="3" id="KW-1185">Reference proteome</keyword>
<dbReference type="eggNOG" id="COG0421">
    <property type="taxonomic scope" value="Bacteria"/>
</dbReference>